<dbReference type="Gene3D" id="1.10.287.110">
    <property type="entry name" value="DnaJ domain"/>
    <property type="match status" value="1"/>
</dbReference>
<name>A0A9P6WLW7_9ASCO</name>
<evidence type="ECO:0000313" key="2">
    <source>
        <dbReference type="Proteomes" id="UP000697127"/>
    </source>
</evidence>
<dbReference type="Proteomes" id="UP000697127">
    <property type="component" value="Unassembled WGS sequence"/>
</dbReference>
<gene>
    <name evidence="1" type="ORF">C6P40_001354</name>
</gene>
<sequence>MFKSAFIISEHIFNWRTIGLEKIRQGGILQRRYNGSISVDYFSMFPKTFPSGKTSPGCGFTVDLKKLRKEYRKLQSLNHPDLNNDLNNCNSN</sequence>
<organism evidence="1 2">
    <name type="scientific">Pichia californica</name>
    <dbReference type="NCBI Taxonomy" id="460514"/>
    <lineage>
        <taxon>Eukaryota</taxon>
        <taxon>Fungi</taxon>
        <taxon>Dikarya</taxon>
        <taxon>Ascomycota</taxon>
        <taxon>Saccharomycotina</taxon>
        <taxon>Pichiomycetes</taxon>
        <taxon>Pichiales</taxon>
        <taxon>Pichiaceae</taxon>
        <taxon>Pichia</taxon>
    </lineage>
</organism>
<proteinExistence type="predicted"/>
<dbReference type="EMBL" id="PUHW01000179">
    <property type="protein sequence ID" value="KAG0688133.1"/>
    <property type="molecule type" value="Genomic_DNA"/>
</dbReference>
<protein>
    <recommendedName>
        <fullName evidence="3">J domain-containing protein</fullName>
    </recommendedName>
</protein>
<evidence type="ECO:0008006" key="3">
    <source>
        <dbReference type="Google" id="ProtNLM"/>
    </source>
</evidence>
<feature type="non-terminal residue" evidence="1">
    <location>
        <position position="92"/>
    </location>
</feature>
<evidence type="ECO:0000313" key="1">
    <source>
        <dbReference type="EMBL" id="KAG0688133.1"/>
    </source>
</evidence>
<dbReference type="SUPFAM" id="SSF46565">
    <property type="entry name" value="Chaperone J-domain"/>
    <property type="match status" value="1"/>
</dbReference>
<dbReference type="InterPro" id="IPR036869">
    <property type="entry name" value="J_dom_sf"/>
</dbReference>
<comment type="caution">
    <text evidence="1">The sequence shown here is derived from an EMBL/GenBank/DDBJ whole genome shotgun (WGS) entry which is preliminary data.</text>
</comment>
<reference evidence="1" key="1">
    <citation type="submission" date="2020-11" db="EMBL/GenBank/DDBJ databases">
        <title>Kefir isolates.</title>
        <authorList>
            <person name="Marcisauskas S."/>
            <person name="Kim Y."/>
            <person name="Blasche S."/>
        </authorList>
    </citation>
    <scope>NUCLEOTIDE SEQUENCE</scope>
    <source>
        <strain evidence="1">Olga-1</strain>
    </source>
</reference>
<keyword evidence="2" id="KW-1185">Reference proteome</keyword>
<dbReference type="AlphaFoldDB" id="A0A9P6WLW7"/>
<accession>A0A9P6WLW7</accession>